<sequence>MVETLSPLFYDPGWSRQPEPGPTGGLELIQVDRRNEWVVKLKFTQAGKSSTGTGFYLNVPGAESHVIVTAGHNLINEKGDPSQNIEILQPDGKPSIQVKAEDVFISESFEESPTAKNAENDYGVILTKRDVDEAGASPDKGFGFSLKFRHEELMEKVTLEVCGYQADSEPGQPKTSSGPCTRSWEDLIEYDIMTQQGLSGSPVCLPYKGHEAVIAIHHGQKKKSTGTCLNEKVLRDVFCFAKVGYKDKSLKVVHKQANEMGIYLRISGHSEFGRVRLGKDGLDTAFDIFPGYSPVSGGPEEPLYVFHFIQPPKWPEERREEKWVLWDASDDTVSLTEHLQEFCFVKLVRRENEGKDAPFWVVLPVKNDLVELRMQVTEITPGDIKLGVRESSEIWFDRHFENKVLKFNYFQFE</sequence>
<dbReference type="InterPro" id="IPR043504">
    <property type="entry name" value="Peptidase_S1_PA_chymotrypsin"/>
</dbReference>
<name>A0A7C8UR76_ORBOL</name>
<reference evidence="1 2" key="1">
    <citation type="submission" date="2019-06" db="EMBL/GenBank/DDBJ databases">
        <authorList>
            <person name="Palmer J.M."/>
        </authorList>
    </citation>
    <scope>NUCLEOTIDE SEQUENCE [LARGE SCALE GENOMIC DNA]</scope>
    <source>
        <strain evidence="1 2">TWF191</strain>
    </source>
</reference>
<accession>A0A7C8UR76</accession>
<dbReference type="InterPro" id="IPR009003">
    <property type="entry name" value="Peptidase_S1_PA"/>
</dbReference>
<dbReference type="EMBL" id="WIPF01000046">
    <property type="protein sequence ID" value="KAF3220527.1"/>
    <property type="molecule type" value="Genomic_DNA"/>
</dbReference>
<evidence type="ECO:0000313" key="1">
    <source>
        <dbReference type="EMBL" id="KAF3220527.1"/>
    </source>
</evidence>
<proteinExistence type="predicted"/>
<evidence type="ECO:0000313" key="2">
    <source>
        <dbReference type="Proteomes" id="UP000483672"/>
    </source>
</evidence>
<dbReference type="SUPFAM" id="SSF50494">
    <property type="entry name" value="Trypsin-like serine proteases"/>
    <property type="match status" value="1"/>
</dbReference>
<gene>
    <name evidence="1" type="ORF">TWF191_007426</name>
</gene>
<comment type="caution">
    <text evidence="1">The sequence shown here is derived from an EMBL/GenBank/DDBJ whole genome shotgun (WGS) entry which is preliminary data.</text>
</comment>
<organism evidence="1 2">
    <name type="scientific">Orbilia oligospora</name>
    <name type="common">Nematode-trapping fungus</name>
    <name type="synonym">Arthrobotrys oligospora</name>
    <dbReference type="NCBI Taxonomy" id="2813651"/>
    <lineage>
        <taxon>Eukaryota</taxon>
        <taxon>Fungi</taxon>
        <taxon>Dikarya</taxon>
        <taxon>Ascomycota</taxon>
        <taxon>Pezizomycotina</taxon>
        <taxon>Orbiliomycetes</taxon>
        <taxon>Orbiliales</taxon>
        <taxon>Orbiliaceae</taxon>
        <taxon>Orbilia</taxon>
    </lineage>
</organism>
<dbReference type="AlphaFoldDB" id="A0A7C8UR76"/>
<dbReference type="Gene3D" id="2.40.10.10">
    <property type="entry name" value="Trypsin-like serine proteases"/>
    <property type="match status" value="2"/>
</dbReference>
<evidence type="ECO:0008006" key="3">
    <source>
        <dbReference type="Google" id="ProtNLM"/>
    </source>
</evidence>
<protein>
    <recommendedName>
        <fullName evidence="3">Serine protease</fullName>
    </recommendedName>
</protein>
<dbReference type="Proteomes" id="UP000483672">
    <property type="component" value="Unassembled WGS sequence"/>
</dbReference>